<dbReference type="Proteomes" id="UP000813824">
    <property type="component" value="Unassembled WGS sequence"/>
</dbReference>
<reference evidence="2" key="1">
    <citation type="journal article" date="2021" name="New Phytol.">
        <title>Evolutionary innovations through gain and loss of genes in the ectomycorrhizal Boletales.</title>
        <authorList>
            <person name="Wu G."/>
            <person name="Miyauchi S."/>
            <person name="Morin E."/>
            <person name="Kuo A."/>
            <person name="Drula E."/>
            <person name="Varga T."/>
            <person name="Kohler A."/>
            <person name="Feng B."/>
            <person name="Cao Y."/>
            <person name="Lipzen A."/>
            <person name="Daum C."/>
            <person name="Hundley H."/>
            <person name="Pangilinan J."/>
            <person name="Johnson J."/>
            <person name="Barry K."/>
            <person name="LaButti K."/>
            <person name="Ng V."/>
            <person name="Ahrendt S."/>
            <person name="Min B."/>
            <person name="Choi I.G."/>
            <person name="Park H."/>
            <person name="Plett J.M."/>
            <person name="Magnuson J."/>
            <person name="Spatafora J.W."/>
            <person name="Nagy L.G."/>
            <person name="Henrissat B."/>
            <person name="Grigoriev I.V."/>
            <person name="Yang Z.L."/>
            <person name="Xu J."/>
            <person name="Martin F.M."/>
        </authorList>
    </citation>
    <scope>NUCLEOTIDE SEQUENCE</scope>
    <source>
        <strain evidence="2">KKN 215</strain>
    </source>
</reference>
<feature type="compositionally biased region" description="Polar residues" evidence="1">
    <location>
        <begin position="166"/>
        <end position="177"/>
    </location>
</feature>
<feature type="compositionally biased region" description="Basic and acidic residues" evidence="1">
    <location>
        <begin position="230"/>
        <end position="246"/>
    </location>
</feature>
<feature type="compositionally biased region" description="Basic residues" evidence="1">
    <location>
        <begin position="488"/>
        <end position="502"/>
    </location>
</feature>
<feature type="compositionally biased region" description="Basic and acidic residues" evidence="1">
    <location>
        <begin position="178"/>
        <end position="189"/>
    </location>
</feature>
<keyword evidence="3" id="KW-1185">Reference proteome</keyword>
<feature type="compositionally biased region" description="Basic and acidic residues" evidence="1">
    <location>
        <begin position="390"/>
        <end position="413"/>
    </location>
</feature>
<feature type="region of interest" description="Disordered" evidence="1">
    <location>
        <begin position="31"/>
        <end position="300"/>
    </location>
</feature>
<feature type="compositionally biased region" description="Basic and acidic residues" evidence="1">
    <location>
        <begin position="199"/>
        <end position="217"/>
    </location>
</feature>
<dbReference type="OrthoDB" id="10610682at2759"/>
<feature type="compositionally biased region" description="Acidic residues" evidence="1">
    <location>
        <begin position="420"/>
        <end position="429"/>
    </location>
</feature>
<organism evidence="2 3">
    <name type="scientific">Cristinia sonorae</name>
    <dbReference type="NCBI Taxonomy" id="1940300"/>
    <lineage>
        <taxon>Eukaryota</taxon>
        <taxon>Fungi</taxon>
        <taxon>Dikarya</taxon>
        <taxon>Basidiomycota</taxon>
        <taxon>Agaricomycotina</taxon>
        <taxon>Agaricomycetes</taxon>
        <taxon>Agaricomycetidae</taxon>
        <taxon>Agaricales</taxon>
        <taxon>Pleurotineae</taxon>
        <taxon>Stephanosporaceae</taxon>
        <taxon>Cristinia</taxon>
    </lineage>
</organism>
<evidence type="ECO:0000313" key="3">
    <source>
        <dbReference type="Proteomes" id="UP000813824"/>
    </source>
</evidence>
<name>A0A8K0XVC7_9AGAR</name>
<feature type="compositionally biased region" description="Polar residues" evidence="1">
    <location>
        <begin position="218"/>
        <end position="228"/>
    </location>
</feature>
<proteinExistence type="predicted"/>
<dbReference type="AlphaFoldDB" id="A0A8K0XVC7"/>
<feature type="compositionally biased region" description="Low complexity" evidence="1">
    <location>
        <begin position="66"/>
        <end position="84"/>
    </location>
</feature>
<feature type="compositionally biased region" description="Low complexity" evidence="1">
    <location>
        <begin position="467"/>
        <end position="487"/>
    </location>
</feature>
<protein>
    <submittedName>
        <fullName evidence="2">Uncharacterized protein</fullName>
    </submittedName>
</protein>
<sequence>MVSPSKKLQASAPFLIPETNVNFPLVVVQPSGWESQAPEMDEDEYLDEARSYETNTFRGGEHSPHQLNGQGSNAQAGGSSLSAAPVPTDSTLMAQPLSNGPSYNGPRAIPAQGFRAILNGSPNKTQPPAYNHNPNGGTTVAAGVPNKESDDSSIASSRESLVPTAQKPTAPTSQAKVSESRGEKRRLDEEEHEDEEAAEVEKAMVDEEGEGEHHTDSNSRAAKTNGSNGKMEERPAKKARVSKEEGKDEEEDEEKVSKRTSPRKAAATSPAKPAPAPFKRKPRPVAGEFVGSGRLVPVKDRPFGEATCHRCRHMKNKPECILHANESRCDKCIVDAQGCWWRKGPGKYESIAGSTPQKKLVDSRDGVDKKPDTGKGQTESAKKSAAAAKKPVDKGKKRDDGKGQAAKKEKEEDPSSSSMSEEEEEEEEADRPLTRKSLRAAAASTSKASEPSSSTGRKSTRVSARLSGSAKKASTSAHKGASGSSKKTPARSSKRALRKVKRSASESESSSSSEESDSGSESDSESESSESPPPRPVKALKGKAALKEDPNVAQQLQRLEKAESKLRDELWTTTWEKERLVKNEKRLKEELEDILKKKAEIGS</sequence>
<feature type="region of interest" description="Disordered" evidence="1">
    <location>
        <begin position="344"/>
        <end position="552"/>
    </location>
</feature>
<feature type="compositionally biased region" description="Acidic residues" evidence="1">
    <location>
        <begin position="514"/>
        <end position="528"/>
    </location>
</feature>
<feature type="compositionally biased region" description="Polar residues" evidence="1">
    <location>
        <begin position="88"/>
        <end position="102"/>
    </location>
</feature>
<accession>A0A8K0XVC7</accession>
<comment type="caution">
    <text evidence="2">The sequence shown here is derived from an EMBL/GenBank/DDBJ whole genome shotgun (WGS) entry which is preliminary data.</text>
</comment>
<dbReference type="EMBL" id="JAEVFJ010000001">
    <property type="protein sequence ID" value="KAH8107661.1"/>
    <property type="molecule type" value="Genomic_DNA"/>
</dbReference>
<gene>
    <name evidence="2" type="ORF">BXZ70DRAFT_1060375</name>
</gene>
<feature type="compositionally biased region" description="Low complexity" evidence="1">
    <location>
        <begin position="439"/>
        <end position="454"/>
    </location>
</feature>
<feature type="compositionally biased region" description="Basic and acidic residues" evidence="1">
    <location>
        <begin position="359"/>
        <end position="373"/>
    </location>
</feature>
<evidence type="ECO:0000313" key="2">
    <source>
        <dbReference type="EMBL" id="KAH8107661.1"/>
    </source>
</evidence>
<feature type="compositionally biased region" description="Polar residues" evidence="1">
    <location>
        <begin position="120"/>
        <end position="138"/>
    </location>
</feature>
<evidence type="ECO:0000256" key="1">
    <source>
        <dbReference type="SAM" id="MobiDB-lite"/>
    </source>
</evidence>